<dbReference type="Proteomes" id="UP000005237">
    <property type="component" value="Unassembled WGS sequence"/>
</dbReference>
<accession>A0A8R1ISS2</accession>
<name>A0A8R1ISS2_CAEJA</name>
<evidence type="ECO:0000313" key="2">
    <source>
        <dbReference type="Proteomes" id="UP000005237"/>
    </source>
</evidence>
<reference evidence="1" key="2">
    <citation type="submission" date="2022-06" db="UniProtKB">
        <authorList>
            <consortium name="EnsemblMetazoa"/>
        </authorList>
    </citation>
    <scope>IDENTIFICATION</scope>
    <source>
        <strain evidence="1">DF5081</strain>
    </source>
</reference>
<proteinExistence type="predicted"/>
<sequence length="93" mass="10766">MSKYDKQCQKTNGKQVFIDHDRPLIIQWLTAQQNPLNVQESSIIEISDLSGDEFPILVFLEFVTYLNPIENVKGLFAQAVYRHVPSDAEVWRT</sequence>
<reference evidence="2" key="1">
    <citation type="submission" date="2010-08" db="EMBL/GenBank/DDBJ databases">
        <authorList>
            <consortium name="Caenorhabditis japonica Sequencing Consortium"/>
            <person name="Wilson R.K."/>
        </authorList>
    </citation>
    <scope>NUCLEOTIDE SEQUENCE [LARGE SCALE GENOMIC DNA]</scope>
    <source>
        <strain evidence="2">DF5081</strain>
    </source>
</reference>
<evidence type="ECO:0000313" key="1">
    <source>
        <dbReference type="EnsemblMetazoa" id="CJA41377.1"/>
    </source>
</evidence>
<dbReference type="EnsemblMetazoa" id="CJA41377.1">
    <property type="protein sequence ID" value="CJA41377.1"/>
    <property type="gene ID" value="WBGene00217225"/>
</dbReference>
<keyword evidence="2" id="KW-1185">Reference proteome</keyword>
<dbReference type="AlphaFoldDB" id="A0A8R1ISS2"/>
<organism evidence="1 2">
    <name type="scientific">Caenorhabditis japonica</name>
    <dbReference type="NCBI Taxonomy" id="281687"/>
    <lineage>
        <taxon>Eukaryota</taxon>
        <taxon>Metazoa</taxon>
        <taxon>Ecdysozoa</taxon>
        <taxon>Nematoda</taxon>
        <taxon>Chromadorea</taxon>
        <taxon>Rhabditida</taxon>
        <taxon>Rhabditina</taxon>
        <taxon>Rhabditomorpha</taxon>
        <taxon>Rhabditoidea</taxon>
        <taxon>Rhabditidae</taxon>
        <taxon>Peloderinae</taxon>
        <taxon>Caenorhabditis</taxon>
    </lineage>
</organism>
<protein>
    <submittedName>
        <fullName evidence="1">Uncharacterized protein</fullName>
    </submittedName>
</protein>